<evidence type="ECO:0000256" key="1">
    <source>
        <dbReference type="SAM" id="MobiDB-lite"/>
    </source>
</evidence>
<dbReference type="InParanoid" id="A0A6I9TF09"/>
<sequence>MDLGIEWGSSRAAAWGISRKGVIEGAKEELEILEMQHPNNFHTLKLELRAFISDLHHHSHNNAAISTATQESSSSRKLKRNSDGSGGGMMKRRRRRTDAVLERAQQCLHKIQHLKTSLC</sequence>
<accession>A0A6I9TF09</accession>
<evidence type="ECO:0000313" key="3">
    <source>
        <dbReference type="RefSeq" id="XP_011083376.1"/>
    </source>
</evidence>
<organism evidence="2 3">
    <name type="scientific">Sesamum indicum</name>
    <name type="common">Oriental sesame</name>
    <name type="synonym">Sesamum orientale</name>
    <dbReference type="NCBI Taxonomy" id="4182"/>
    <lineage>
        <taxon>Eukaryota</taxon>
        <taxon>Viridiplantae</taxon>
        <taxon>Streptophyta</taxon>
        <taxon>Embryophyta</taxon>
        <taxon>Tracheophyta</taxon>
        <taxon>Spermatophyta</taxon>
        <taxon>Magnoliopsida</taxon>
        <taxon>eudicotyledons</taxon>
        <taxon>Gunneridae</taxon>
        <taxon>Pentapetalae</taxon>
        <taxon>asterids</taxon>
        <taxon>lamiids</taxon>
        <taxon>Lamiales</taxon>
        <taxon>Pedaliaceae</taxon>
        <taxon>Sesamum</taxon>
    </lineage>
</organism>
<name>A0A6I9TF09_SESIN</name>
<keyword evidence="2" id="KW-1185">Reference proteome</keyword>
<dbReference type="Gramene" id="SIN_1004267.t">
    <property type="protein sequence ID" value="SIN_1004267.t"/>
    <property type="gene ID" value="SIN_1004267"/>
</dbReference>
<dbReference type="AlphaFoldDB" id="A0A6I9TF09"/>
<protein>
    <submittedName>
        <fullName evidence="3">Uncharacterized protein LOC105165916</fullName>
    </submittedName>
</protein>
<dbReference type="RefSeq" id="XP_011083376.1">
    <property type="nucleotide sequence ID" value="XM_011085074.2"/>
</dbReference>
<feature type="compositionally biased region" description="Polar residues" evidence="1">
    <location>
        <begin position="62"/>
        <end position="75"/>
    </location>
</feature>
<gene>
    <name evidence="3" type="primary">LOC105165916</name>
</gene>
<proteinExistence type="predicted"/>
<dbReference type="GeneID" id="105165916"/>
<reference evidence="3" key="1">
    <citation type="submission" date="2025-08" db="UniProtKB">
        <authorList>
            <consortium name="RefSeq"/>
        </authorList>
    </citation>
    <scope>IDENTIFICATION</scope>
</reference>
<feature type="region of interest" description="Disordered" evidence="1">
    <location>
        <begin position="62"/>
        <end position="99"/>
    </location>
</feature>
<dbReference type="Proteomes" id="UP000504604">
    <property type="component" value="Linkage group LG7"/>
</dbReference>
<evidence type="ECO:0000313" key="2">
    <source>
        <dbReference type="Proteomes" id="UP000504604"/>
    </source>
</evidence>
<dbReference type="KEGG" id="sind:105165916"/>
<dbReference type="OrthoDB" id="1708398at2759"/>